<dbReference type="Gene3D" id="2.60.120.10">
    <property type="entry name" value="Jelly Rolls"/>
    <property type="match status" value="1"/>
</dbReference>
<name>A0ABV8EN13_9BACT</name>
<protein>
    <submittedName>
        <fullName evidence="2">Sugar 3,4-ketoisomerase</fullName>
    </submittedName>
</protein>
<dbReference type="CDD" id="cd20292">
    <property type="entry name" value="cupin_QdtA-like"/>
    <property type="match status" value="1"/>
</dbReference>
<dbReference type="Pfam" id="PF05523">
    <property type="entry name" value="FdtA"/>
    <property type="match status" value="1"/>
</dbReference>
<gene>
    <name evidence="2" type="ORF">ACFOUP_11745</name>
</gene>
<dbReference type="InterPro" id="IPR011051">
    <property type="entry name" value="RmlC_Cupin_sf"/>
</dbReference>
<feature type="domain" description="Sugar 3,4-ketoisomerase QdtA cupin" evidence="1">
    <location>
        <begin position="8"/>
        <end position="132"/>
    </location>
</feature>
<dbReference type="InterPro" id="IPR014710">
    <property type="entry name" value="RmlC-like_jellyroll"/>
</dbReference>
<dbReference type="RefSeq" id="WP_241291471.1">
    <property type="nucleotide sequence ID" value="NZ_JAKZGR010000002.1"/>
</dbReference>
<comment type="caution">
    <text evidence="2">The sequence shown here is derived from an EMBL/GenBank/DDBJ whole genome shotgun (WGS) entry which is preliminary data.</text>
</comment>
<evidence type="ECO:0000313" key="2">
    <source>
        <dbReference type="EMBL" id="MFC3977051.1"/>
    </source>
</evidence>
<accession>A0ABV8EN13</accession>
<dbReference type="SUPFAM" id="SSF51182">
    <property type="entry name" value="RmlC-like cupins"/>
    <property type="match status" value="1"/>
</dbReference>
<dbReference type="Proteomes" id="UP001595766">
    <property type="component" value="Unassembled WGS sequence"/>
</dbReference>
<dbReference type="EMBL" id="JBHSAV010000053">
    <property type="protein sequence ID" value="MFC3977051.1"/>
    <property type="molecule type" value="Genomic_DNA"/>
</dbReference>
<reference evidence="3" key="1">
    <citation type="journal article" date="2019" name="Int. J. Syst. Evol. Microbiol.">
        <title>The Global Catalogue of Microorganisms (GCM) 10K type strain sequencing project: providing services to taxonomists for standard genome sequencing and annotation.</title>
        <authorList>
            <consortium name="The Broad Institute Genomics Platform"/>
            <consortium name="The Broad Institute Genome Sequencing Center for Infectious Disease"/>
            <person name="Wu L."/>
            <person name="Ma J."/>
        </authorList>
    </citation>
    <scope>NUCLEOTIDE SEQUENCE [LARGE SCALE GENOMIC DNA]</scope>
    <source>
        <strain evidence="3">CECT 8551</strain>
    </source>
</reference>
<evidence type="ECO:0000313" key="3">
    <source>
        <dbReference type="Proteomes" id="UP001595766"/>
    </source>
</evidence>
<dbReference type="InterPro" id="IPR008894">
    <property type="entry name" value="QdtA_cupin_dom"/>
</dbReference>
<sequence>MNNFIFPKLISFDGHARPDGQIRFMSSTDEFDFDVKRVFWISDVPEGSLRGVHAHKKEVQLLIAMSGVLIVELEGKMGDRSRFVLDSPSKGLIIPAMYWSSVEFGEQAILLGMGNMGFDEEDYIRDRDEFDQA</sequence>
<proteinExistence type="predicted"/>
<organism evidence="2 3">
    <name type="scientific">Belliella kenyensis</name>
    <dbReference type="NCBI Taxonomy" id="1472724"/>
    <lineage>
        <taxon>Bacteria</taxon>
        <taxon>Pseudomonadati</taxon>
        <taxon>Bacteroidota</taxon>
        <taxon>Cytophagia</taxon>
        <taxon>Cytophagales</taxon>
        <taxon>Cyclobacteriaceae</taxon>
        <taxon>Belliella</taxon>
    </lineage>
</organism>
<keyword evidence="3" id="KW-1185">Reference proteome</keyword>
<evidence type="ECO:0000259" key="1">
    <source>
        <dbReference type="Pfam" id="PF05523"/>
    </source>
</evidence>